<dbReference type="STRING" id="200904.GCA_900168775_00998"/>
<evidence type="ECO:0000256" key="3">
    <source>
        <dbReference type="RuleBase" id="RU003476"/>
    </source>
</evidence>
<comment type="similarity">
    <text evidence="1 3">Belongs to the Nudix hydrolase family.</text>
</comment>
<evidence type="ECO:0000313" key="5">
    <source>
        <dbReference type="EMBL" id="RBP01881.1"/>
    </source>
</evidence>
<evidence type="ECO:0000259" key="4">
    <source>
        <dbReference type="PROSITE" id="PS51462"/>
    </source>
</evidence>
<evidence type="ECO:0000256" key="1">
    <source>
        <dbReference type="ARBA" id="ARBA00005582"/>
    </source>
</evidence>
<dbReference type="Gene3D" id="3.90.79.10">
    <property type="entry name" value="Nucleoside Triphosphate Pyrophosphohydrolase"/>
    <property type="match status" value="1"/>
</dbReference>
<keyword evidence="6" id="KW-1185">Reference proteome</keyword>
<sequence>MSKHMIRLDCPSLRFKLYFYQRAGLFIWIRGGLLVSGRKYHRAFGVYGICIKDRKLLVINKNGGPYINRYDLPGGSLEEGEGLSVAMKREFLEETGLEIEIDENIGVIDFKLPWLWRDFTDVHHIAVYYSVKMIGGELSIPEQFDGQDSLGALWVSENDVSLDNASPLVLKAFEWLSSNNLGIDTKTYEDWKVLK</sequence>
<comment type="caution">
    <text evidence="5">The sequence shown here is derived from an EMBL/GenBank/DDBJ whole genome shotgun (WGS) entry which is preliminary data.</text>
</comment>
<protein>
    <submittedName>
        <fullName evidence="5">ADP-ribose pyrophosphatase YjhB (NUDIX family)</fullName>
    </submittedName>
</protein>
<evidence type="ECO:0000256" key="2">
    <source>
        <dbReference type="ARBA" id="ARBA00022801"/>
    </source>
</evidence>
<dbReference type="InterPro" id="IPR020084">
    <property type="entry name" value="NUDIX_hydrolase_CS"/>
</dbReference>
<dbReference type="InterPro" id="IPR020476">
    <property type="entry name" value="Nudix_hydrolase"/>
</dbReference>
<accession>A0A366EHF4</accession>
<dbReference type="Pfam" id="PF00293">
    <property type="entry name" value="NUDIX"/>
    <property type="match status" value="1"/>
</dbReference>
<dbReference type="PROSITE" id="PS51462">
    <property type="entry name" value="NUDIX"/>
    <property type="match status" value="1"/>
</dbReference>
<reference evidence="5 6" key="1">
    <citation type="submission" date="2018-06" db="EMBL/GenBank/DDBJ databases">
        <title>Genomic Encyclopedia of Type Strains, Phase IV (KMG-IV): sequencing the most valuable type-strain genomes for metagenomic binning, comparative biology and taxonomic classification.</title>
        <authorList>
            <person name="Goeker M."/>
        </authorList>
    </citation>
    <scope>NUCLEOTIDE SEQUENCE [LARGE SCALE GENOMIC DNA]</scope>
    <source>
        <strain evidence="5 6">DSM 15140</strain>
    </source>
</reference>
<dbReference type="GO" id="GO:0016787">
    <property type="term" value="F:hydrolase activity"/>
    <property type="evidence" value="ECO:0007669"/>
    <property type="project" value="UniProtKB-KW"/>
</dbReference>
<dbReference type="InterPro" id="IPR015797">
    <property type="entry name" value="NUDIX_hydrolase-like_dom_sf"/>
</dbReference>
<name>A0A366EHF4_9BACI</name>
<dbReference type="Proteomes" id="UP000252254">
    <property type="component" value="Unassembled WGS sequence"/>
</dbReference>
<dbReference type="EMBL" id="QNRI01000001">
    <property type="protein sequence ID" value="RBP01881.1"/>
    <property type="molecule type" value="Genomic_DNA"/>
</dbReference>
<dbReference type="AlphaFoldDB" id="A0A366EHF4"/>
<dbReference type="InterPro" id="IPR000086">
    <property type="entry name" value="NUDIX_hydrolase_dom"/>
</dbReference>
<dbReference type="CDD" id="cd04686">
    <property type="entry name" value="NUDIX_Hydrolase"/>
    <property type="match status" value="1"/>
</dbReference>
<organism evidence="5 6">
    <name type="scientific">Paraliobacillus ryukyuensis</name>
    <dbReference type="NCBI Taxonomy" id="200904"/>
    <lineage>
        <taxon>Bacteria</taxon>
        <taxon>Bacillati</taxon>
        <taxon>Bacillota</taxon>
        <taxon>Bacilli</taxon>
        <taxon>Bacillales</taxon>
        <taxon>Bacillaceae</taxon>
        <taxon>Paraliobacillus</taxon>
    </lineage>
</organism>
<proteinExistence type="inferred from homology"/>
<gene>
    <name evidence="5" type="ORF">DES48_101628</name>
</gene>
<keyword evidence="2 3" id="KW-0378">Hydrolase</keyword>
<dbReference type="PANTHER" id="PTHR43736">
    <property type="entry name" value="ADP-RIBOSE PYROPHOSPHATASE"/>
    <property type="match status" value="1"/>
</dbReference>
<dbReference type="PANTHER" id="PTHR43736:SF1">
    <property type="entry name" value="DIHYDRONEOPTERIN TRIPHOSPHATE DIPHOSPHATASE"/>
    <property type="match status" value="1"/>
</dbReference>
<evidence type="ECO:0000313" key="6">
    <source>
        <dbReference type="Proteomes" id="UP000252254"/>
    </source>
</evidence>
<dbReference type="PROSITE" id="PS00893">
    <property type="entry name" value="NUDIX_BOX"/>
    <property type="match status" value="1"/>
</dbReference>
<feature type="domain" description="Nudix hydrolase" evidence="4">
    <location>
        <begin position="39"/>
        <end position="177"/>
    </location>
</feature>
<dbReference type="SUPFAM" id="SSF55811">
    <property type="entry name" value="Nudix"/>
    <property type="match status" value="1"/>
</dbReference>
<dbReference type="PRINTS" id="PR00502">
    <property type="entry name" value="NUDIXFAMILY"/>
</dbReference>